<dbReference type="AlphaFoldDB" id="A0A9W6B507"/>
<comment type="caution">
    <text evidence="2">The sequence shown here is derived from an EMBL/GenBank/DDBJ whole genome shotgun (WGS) entry which is preliminary data.</text>
</comment>
<dbReference type="SUPFAM" id="SSF51735">
    <property type="entry name" value="NAD(P)-binding Rossmann-fold domains"/>
    <property type="match status" value="1"/>
</dbReference>
<dbReference type="GO" id="GO:0005737">
    <property type="term" value="C:cytoplasm"/>
    <property type="evidence" value="ECO:0007669"/>
    <property type="project" value="TreeGrafter"/>
</dbReference>
<dbReference type="InterPro" id="IPR036291">
    <property type="entry name" value="NAD(P)-bd_dom_sf"/>
</dbReference>
<gene>
    <name evidence="2" type="ORF">NBRC110019_04430</name>
</gene>
<evidence type="ECO:0000313" key="2">
    <source>
        <dbReference type="EMBL" id="GLB51404.1"/>
    </source>
</evidence>
<name>A0A9W6B507_9FLAO</name>
<dbReference type="PANTHER" id="PTHR48079">
    <property type="entry name" value="PROTEIN YEEZ"/>
    <property type="match status" value="1"/>
</dbReference>
<feature type="domain" description="NAD-dependent epimerase/dehydratase" evidence="1">
    <location>
        <begin position="2"/>
        <end position="226"/>
    </location>
</feature>
<dbReference type="GO" id="GO:0004029">
    <property type="term" value="F:aldehyde dehydrogenase (NAD+) activity"/>
    <property type="evidence" value="ECO:0007669"/>
    <property type="project" value="TreeGrafter"/>
</dbReference>
<protein>
    <submittedName>
        <fullName evidence="2">NAD-dependent epimerase</fullName>
    </submittedName>
</protein>
<dbReference type="InterPro" id="IPR001509">
    <property type="entry name" value="Epimerase_deHydtase"/>
</dbReference>
<dbReference type="Proteomes" id="UP001143545">
    <property type="component" value="Unassembled WGS sequence"/>
</dbReference>
<proteinExistence type="predicted"/>
<sequence length="325" mass="36495">MILVTGATGMVGAHLLVKLLEQNQQIRAIYRSEEKIEALRKSILFDDKQEQFNRIDWIQADIREVPALEKAFECVTEVYHCAGLISFTPKEYRALRTINIEGTANVVNFAIANKVDRLFFISSIAALGPANKEGFVDEKCYWNQEEDHSIYAITKYGAEMEVWRASQEGIPVIVVNPGVIFGTGVYSKSMEVFERVKKGLRYYTCGGSGFVSVTDVIDALFFLKQKEAYNERFVLVSENMSYKDMLTDVASALGKTPPNKEIGKNILNIVRVLDVIKGVFTLGNRQFTKLTVTSLDEKSNYSSSKIKALGFTFKPMKEAIKSCAI</sequence>
<dbReference type="Gene3D" id="3.40.50.720">
    <property type="entry name" value="NAD(P)-binding Rossmann-like Domain"/>
    <property type="match status" value="1"/>
</dbReference>
<dbReference type="Pfam" id="PF01370">
    <property type="entry name" value="Epimerase"/>
    <property type="match status" value="1"/>
</dbReference>
<dbReference type="InterPro" id="IPR051783">
    <property type="entry name" value="NAD(P)-dependent_oxidoreduct"/>
</dbReference>
<evidence type="ECO:0000259" key="1">
    <source>
        <dbReference type="Pfam" id="PF01370"/>
    </source>
</evidence>
<dbReference type="PANTHER" id="PTHR48079:SF6">
    <property type="entry name" value="NAD(P)-BINDING DOMAIN-CONTAINING PROTEIN-RELATED"/>
    <property type="match status" value="1"/>
</dbReference>
<organism evidence="2 3">
    <name type="scientific">Neptunitalea chrysea</name>
    <dbReference type="NCBI Taxonomy" id="1647581"/>
    <lineage>
        <taxon>Bacteria</taxon>
        <taxon>Pseudomonadati</taxon>
        <taxon>Bacteroidota</taxon>
        <taxon>Flavobacteriia</taxon>
        <taxon>Flavobacteriales</taxon>
        <taxon>Flavobacteriaceae</taxon>
        <taxon>Neptunitalea</taxon>
    </lineage>
</organism>
<accession>A0A9W6B507</accession>
<dbReference type="EMBL" id="BRVP01000003">
    <property type="protein sequence ID" value="GLB51404.1"/>
    <property type="molecule type" value="Genomic_DNA"/>
</dbReference>
<reference evidence="2" key="1">
    <citation type="submission" date="2022-07" db="EMBL/GenBank/DDBJ databases">
        <title>Taxonomy of Novel Oxalotrophic and Methylotrophic Bacteria.</title>
        <authorList>
            <person name="Sahin N."/>
            <person name="Tani A."/>
        </authorList>
    </citation>
    <scope>NUCLEOTIDE SEQUENCE</scope>
    <source>
        <strain evidence="2">AM327</strain>
    </source>
</reference>
<evidence type="ECO:0000313" key="3">
    <source>
        <dbReference type="Proteomes" id="UP001143545"/>
    </source>
</evidence>
<dbReference type="RefSeq" id="WP_281751920.1">
    <property type="nucleotide sequence ID" value="NZ_BRVP01000003.1"/>
</dbReference>
<keyword evidence="3" id="KW-1185">Reference proteome</keyword>